<evidence type="ECO:0000313" key="7">
    <source>
        <dbReference type="EMBL" id="ORA79455.1"/>
    </source>
</evidence>
<keyword evidence="3" id="KW-0805">Transcription regulation</keyword>
<evidence type="ECO:0000256" key="5">
    <source>
        <dbReference type="ARBA" id="ARBA00023163"/>
    </source>
</evidence>
<evidence type="ECO:0000256" key="4">
    <source>
        <dbReference type="ARBA" id="ARBA00023125"/>
    </source>
</evidence>
<evidence type="ECO:0000256" key="1">
    <source>
        <dbReference type="ARBA" id="ARBA00022491"/>
    </source>
</evidence>
<evidence type="ECO:0000256" key="3">
    <source>
        <dbReference type="ARBA" id="ARBA00023015"/>
    </source>
</evidence>
<accession>A0ABX3SMS3</accession>
<comment type="caution">
    <text evidence="7">The sequence shown here is derived from an EMBL/GenBank/DDBJ whole genome shotgun (WGS) entry which is preliminary data.</text>
</comment>
<evidence type="ECO:0000256" key="2">
    <source>
        <dbReference type="ARBA" id="ARBA00022649"/>
    </source>
</evidence>
<organism evidence="7 8">
    <name type="scientific">Mycobacterium malmoense</name>
    <dbReference type="NCBI Taxonomy" id="1780"/>
    <lineage>
        <taxon>Bacteria</taxon>
        <taxon>Bacillati</taxon>
        <taxon>Actinomycetota</taxon>
        <taxon>Actinomycetes</taxon>
        <taxon>Mycobacteriales</taxon>
        <taxon>Mycobacteriaceae</taxon>
        <taxon>Mycobacterium</taxon>
    </lineage>
</organism>
<keyword evidence="8" id="KW-1185">Reference proteome</keyword>
<dbReference type="Pfam" id="PF08681">
    <property type="entry name" value="TacA1"/>
    <property type="match status" value="1"/>
</dbReference>
<name>A0ABX3SMS3_MYCMA</name>
<dbReference type="Gene3D" id="1.20.5.780">
    <property type="entry name" value="Single helix bin"/>
    <property type="match status" value="1"/>
</dbReference>
<protein>
    <recommendedName>
        <fullName evidence="9">DUF1778 domain-containing protein</fullName>
    </recommendedName>
</protein>
<reference evidence="7 8" key="1">
    <citation type="submission" date="2017-02" db="EMBL/GenBank/DDBJ databases">
        <title>The new phylogeny of genus Mycobacterium.</title>
        <authorList>
            <person name="Tortoli E."/>
            <person name="Trovato A."/>
            <person name="Cirillo D.M."/>
        </authorList>
    </citation>
    <scope>NUCLEOTIDE SEQUENCE [LARGE SCALE GENOMIC DNA]</scope>
    <source>
        <strain evidence="7 8">IP1130001</strain>
    </source>
</reference>
<dbReference type="PANTHER" id="PTHR35401:SF1">
    <property type="entry name" value="CYTOPLASMIC PROTEIN"/>
    <property type="match status" value="1"/>
</dbReference>
<keyword evidence="4" id="KW-0238">DNA-binding</keyword>
<dbReference type="SUPFAM" id="SSF47598">
    <property type="entry name" value="Ribbon-helix-helix"/>
    <property type="match status" value="1"/>
</dbReference>
<gene>
    <name evidence="7" type="ORF">BST29_19145</name>
</gene>
<keyword evidence="5" id="KW-0804">Transcription</keyword>
<dbReference type="PANTHER" id="PTHR35401">
    <property type="entry name" value="COPG FAMILY HELIX-TURN-HELIX PROTEIN-RELATED-RELATED"/>
    <property type="match status" value="1"/>
</dbReference>
<dbReference type="EMBL" id="MVHV01000022">
    <property type="protein sequence ID" value="ORA79455.1"/>
    <property type="molecule type" value="Genomic_DNA"/>
</dbReference>
<evidence type="ECO:0000256" key="6">
    <source>
        <dbReference type="ARBA" id="ARBA00049988"/>
    </source>
</evidence>
<keyword evidence="1" id="KW-0678">Repressor</keyword>
<dbReference type="InterPro" id="IPR014795">
    <property type="entry name" value="TacA_1-like"/>
</dbReference>
<dbReference type="InterPro" id="IPR010985">
    <property type="entry name" value="Ribbon_hlx_hlx"/>
</dbReference>
<sequence>MDVKSRRRDRRMELRTTAEERELIDRAVKVSGTDLTDFVITHASAAARRLLADRDHFGLDSSTLTQWEKINARPARDLPGLRRLMQRPSPFSE</sequence>
<proteinExistence type="inferred from homology"/>
<dbReference type="Proteomes" id="UP000243140">
    <property type="component" value="Unassembled WGS sequence"/>
</dbReference>
<dbReference type="RefSeq" id="WP_071512391.1">
    <property type="nucleotide sequence ID" value="NZ_MOWS01000164.1"/>
</dbReference>
<evidence type="ECO:0000313" key="8">
    <source>
        <dbReference type="Proteomes" id="UP000243140"/>
    </source>
</evidence>
<comment type="similarity">
    <text evidence="6">Belongs to the TacA antitoxin family.</text>
</comment>
<evidence type="ECO:0008006" key="9">
    <source>
        <dbReference type="Google" id="ProtNLM"/>
    </source>
</evidence>
<keyword evidence="2" id="KW-1277">Toxin-antitoxin system</keyword>